<gene>
    <name evidence="2" type="ORF">KJI95_10410</name>
</gene>
<proteinExistence type="predicted"/>
<reference evidence="2 3" key="1">
    <citation type="submission" date="2021-05" db="EMBL/GenBank/DDBJ databases">
        <title>Shewanella sp. JM162201.</title>
        <authorList>
            <person name="Xu S."/>
            <person name="Li A."/>
        </authorList>
    </citation>
    <scope>NUCLEOTIDE SEQUENCE [LARGE SCALE GENOMIC DNA]</scope>
    <source>
        <strain evidence="2 3">JM162201</strain>
    </source>
</reference>
<keyword evidence="3" id="KW-1185">Reference proteome</keyword>
<sequence>MDIIRRRWPDIAEQLAEITPEMIDRLEPVLIQGRQQTIAVCDKQLSSRHDRDREATHLLQHIPDGLDRVLIFGMGLGDVPALALSRWTDRPIELCLMSMPITAMVLNYTNQTEWLCAPNLTLRRPLWTDCYAGPWTAIIPELQLADPDLARVRDHLVMTLQRPFVDLQHQLADKNNASRIEQTLKLLQTLPNVATLFTRQNPRAIVIGAGPSLEKAYEWLYAGQQAPDRACLIAADTAHKALTSRGIVPDIVVTLDARINAAHLNTETSADSTLVCFPSTDPEVIRAWQGPRMAALTKSPTQDKYADHLPCYRLFSGGSVIHPALDIAVQCGATEIILCGCDFGFPDGKSHAYWQDGALGVTHDNAGHTVENYHGQNIATTLNMRGYLLAVELFIKRHPNVRFFNHSGMGASISDCPVREC</sequence>
<dbReference type="Pfam" id="PF01973">
    <property type="entry name" value="MptE-like"/>
    <property type="match status" value="1"/>
</dbReference>
<name>A0ABS5V514_9GAMM</name>
<dbReference type="PANTHER" id="PTHR41786:SF1">
    <property type="entry name" value="6-HYDROXYMETHYLPTERIN DIPHOSPHOKINASE MPTE-LIKE DOMAIN-CONTAINING PROTEIN"/>
    <property type="match status" value="1"/>
</dbReference>
<organism evidence="2 3">
    <name type="scientific">Shewanella jiangmenensis</name>
    <dbReference type="NCBI Taxonomy" id="2837387"/>
    <lineage>
        <taxon>Bacteria</taxon>
        <taxon>Pseudomonadati</taxon>
        <taxon>Pseudomonadota</taxon>
        <taxon>Gammaproteobacteria</taxon>
        <taxon>Alteromonadales</taxon>
        <taxon>Shewanellaceae</taxon>
        <taxon>Shewanella</taxon>
    </lineage>
</organism>
<feature type="domain" description="6-hydroxymethylpterin diphosphokinase MptE-like" evidence="1">
    <location>
        <begin position="186"/>
        <end position="347"/>
    </location>
</feature>
<comment type="caution">
    <text evidence="2">The sequence shown here is derived from an EMBL/GenBank/DDBJ whole genome shotgun (WGS) entry which is preliminary data.</text>
</comment>
<dbReference type="RefSeq" id="WP_214507128.1">
    <property type="nucleotide sequence ID" value="NZ_JAHEPS010000003.1"/>
</dbReference>
<protein>
    <submittedName>
        <fullName evidence="2">DUF115 domain-containing protein</fullName>
    </submittedName>
</protein>
<accession>A0ABS5V514</accession>
<dbReference type="EMBL" id="JAHEPS010000003">
    <property type="protein sequence ID" value="MBT1444935.1"/>
    <property type="molecule type" value="Genomic_DNA"/>
</dbReference>
<evidence type="ECO:0000313" key="3">
    <source>
        <dbReference type="Proteomes" id="UP001195903"/>
    </source>
</evidence>
<evidence type="ECO:0000259" key="1">
    <source>
        <dbReference type="Pfam" id="PF01973"/>
    </source>
</evidence>
<evidence type="ECO:0000313" key="2">
    <source>
        <dbReference type="EMBL" id="MBT1444935.1"/>
    </source>
</evidence>
<dbReference type="InterPro" id="IPR002826">
    <property type="entry name" value="MptE-like"/>
</dbReference>
<dbReference type="Proteomes" id="UP001195903">
    <property type="component" value="Unassembled WGS sequence"/>
</dbReference>
<dbReference type="PANTHER" id="PTHR41786">
    <property type="entry name" value="MOTILITY ACCESSORY FACTOR MAF"/>
    <property type="match status" value="1"/>
</dbReference>